<dbReference type="AlphaFoldDB" id="A0A164V233"/>
<keyword evidence="1" id="KW-0472">Membrane</keyword>
<keyword evidence="1" id="KW-0812">Transmembrane</keyword>
<evidence type="ECO:0000313" key="3">
    <source>
        <dbReference type="Proteomes" id="UP000076858"/>
    </source>
</evidence>
<protein>
    <submittedName>
        <fullName evidence="2">Uncharacterized protein</fullName>
    </submittedName>
</protein>
<evidence type="ECO:0000313" key="2">
    <source>
        <dbReference type="EMBL" id="KZS11890.1"/>
    </source>
</evidence>
<dbReference type="EMBL" id="LRGB01001475">
    <property type="protein sequence ID" value="KZS11890.1"/>
    <property type="molecule type" value="Genomic_DNA"/>
</dbReference>
<comment type="caution">
    <text evidence="2">The sequence shown here is derived from an EMBL/GenBank/DDBJ whole genome shotgun (WGS) entry which is preliminary data.</text>
</comment>
<accession>A0A164V233</accession>
<dbReference type="Proteomes" id="UP000076858">
    <property type="component" value="Unassembled WGS sequence"/>
</dbReference>
<sequence length="145" mass="16501">MREGKEIYYSIYRISDVTCCWFFLLARAADLVSYTQLGSSNRFNPVFQKVRGLQSRLSLFLALYVSLVCPFCYAVALFRAHVLSRISQVCPCVYVCVCVYVGACVLAALRLSVRRRTTGFRFKLLQLQLGRSIEATATLYQRGLL</sequence>
<feature type="transmembrane region" description="Helical" evidence="1">
    <location>
        <begin position="57"/>
        <end position="80"/>
    </location>
</feature>
<name>A0A164V233_9CRUS</name>
<feature type="transmembrane region" description="Helical" evidence="1">
    <location>
        <begin position="86"/>
        <end position="113"/>
    </location>
</feature>
<reference evidence="2 3" key="1">
    <citation type="submission" date="2016-03" db="EMBL/GenBank/DDBJ databases">
        <title>EvidentialGene: Evidence-directed Construction of Genes on Genomes.</title>
        <authorList>
            <person name="Gilbert D.G."/>
            <person name="Choi J.-H."/>
            <person name="Mockaitis K."/>
            <person name="Colbourne J."/>
            <person name="Pfrender M."/>
        </authorList>
    </citation>
    <scope>NUCLEOTIDE SEQUENCE [LARGE SCALE GENOMIC DNA]</scope>
    <source>
        <strain evidence="2 3">Xinb3</strain>
        <tissue evidence="2">Complete organism</tissue>
    </source>
</reference>
<proteinExistence type="predicted"/>
<gene>
    <name evidence="2" type="ORF">APZ42_023315</name>
</gene>
<keyword evidence="1" id="KW-1133">Transmembrane helix</keyword>
<evidence type="ECO:0000256" key="1">
    <source>
        <dbReference type="SAM" id="Phobius"/>
    </source>
</evidence>
<organism evidence="2 3">
    <name type="scientific">Daphnia magna</name>
    <dbReference type="NCBI Taxonomy" id="35525"/>
    <lineage>
        <taxon>Eukaryota</taxon>
        <taxon>Metazoa</taxon>
        <taxon>Ecdysozoa</taxon>
        <taxon>Arthropoda</taxon>
        <taxon>Crustacea</taxon>
        <taxon>Branchiopoda</taxon>
        <taxon>Diplostraca</taxon>
        <taxon>Cladocera</taxon>
        <taxon>Anomopoda</taxon>
        <taxon>Daphniidae</taxon>
        <taxon>Daphnia</taxon>
    </lineage>
</organism>
<keyword evidence="3" id="KW-1185">Reference proteome</keyword>